<sequence>MLKYIRCTISGVQRIRIKDKMHFRNEIQNQGIIKNRFILKNYRLSNLINFKKLRLILNNWEIRLINKLQNKMKRFSMNIYKILQKMIVKN</sequence>
<dbReference type="AlphaFoldDB" id="A0A8S1RM99"/>
<comment type="caution">
    <text evidence="1">The sequence shown here is derived from an EMBL/GenBank/DDBJ whole genome shotgun (WGS) entry which is preliminary data.</text>
</comment>
<keyword evidence="2" id="KW-1185">Reference proteome</keyword>
<gene>
    <name evidence="1" type="ORF">PSON_ATCC_30995.1.T1810062</name>
</gene>
<dbReference type="EMBL" id="CAJJDN010000181">
    <property type="protein sequence ID" value="CAD8127935.1"/>
    <property type="molecule type" value="Genomic_DNA"/>
</dbReference>
<protein>
    <submittedName>
        <fullName evidence="1">Uncharacterized protein</fullName>
    </submittedName>
</protein>
<name>A0A8S1RM99_9CILI</name>
<reference evidence="1" key="1">
    <citation type="submission" date="2021-01" db="EMBL/GenBank/DDBJ databases">
        <authorList>
            <consortium name="Genoscope - CEA"/>
            <person name="William W."/>
        </authorList>
    </citation>
    <scope>NUCLEOTIDE SEQUENCE</scope>
</reference>
<evidence type="ECO:0000313" key="1">
    <source>
        <dbReference type="EMBL" id="CAD8127935.1"/>
    </source>
</evidence>
<proteinExistence type="predicted"/>
<accession>A0A8S1RM99</accession>
<evidence type="ECO:0000313" key="2">
    <source>
        <dbReference type="Proteomes" id="UP000692954"/>
    </source>
</evidence>
<organism evidence="1 2">
    <name type="scientific">Paramecium sonneborni</name>
    <dbReference type="NCBI Taxonomy" id="65129"/>
    <lineage>
        <taxon>Eukaryota</taxon>
        <taxon>Sar</taxon>
        <taxon>Alveolata</taxon>
        <taxon>Ciliophora</taxon>
        <taxon>Intramacronucleata</taxon>
        <taxon>Oligohymenophorea</taxon>
        <taxon>Peniculida</taxon>
        <taxon>Parameciidae</taxon>
        <taxon>Paramecium</taxon>
    </lineage>
</organism>
<dbReference type="Proteomes" id="UP000692954">
    <property type="component" value="Unassembled WGS sequence"/>
</dbReference>